<dbReference type="InterPro" id="IPR020422">
    <property type="entry name" value="TYR_PHOSPHATASE_DUAL_dom"/>
</dbReference>
<comment type="catalytic activity">
    <reaction evidence="11">
        <text>a 1,2-diacyl-sn-glycero-3-phospho-(1'-sn-glycero-3'-phosphate) + H2O = a 1,2-diacyl-sn-glycero-3-phospho-(1'-sn-glycerol) + phosphate</text>
        <dbReference type="Rhea" id="RHEA:33751"/>
        <dbReference type="ChEBI" id="CHEBI:15377"/>
        <dbReference type="ChEBI" id="CHEBI:43474"/>
        <dbReference type="ChEBI" id="CHEBI:60110"/>
        <dbReference type="ChEBI" id="CHEBI:64716"/>
        <dbReference type="EC" id="3.1.3.27"/>
    </reaction>
    <physiologicalReaction direction="left-to-right" evidence="11">
        <dbReference type="Rhea" id="RHEA:33752"/>
    </physiologicalReaction>
</comment>
<dbReference type="AlphaFoldDB" id="A0A9J5W3D0"/>
<evidence type="ECO:0000259" key="14">
    <source>
        <dbReference type="PROSITE" id="PS50056"/>
    </source>
</evidence>
<dbReference type="SUPFAM" id="SSF52799">
    <property type="entry name" value="(Phosphotyrosine protein) phosphatases II"/>
    <property type="match status" value="1"/>
</dbReference>
<proteinExistence type="inferred from homology"/>
<dbReference type="OrthoDB" id="273181at2759"/>
<comment type="pathway">
    <text evidence="9">Phospholipid metabolism; phosphatidylglycerol biosynthesis; phosphatidylglycerol from CDP-diacylglycerol: step 2/2.</text>
</comment>
<dbReference type="PANTHER" id="PTHR46274">
    <property type="entry name" value="PHOSPHATIDYLINOSITOL PHOSPHATASE"/>
    <property type="match status" value="1"/>
</dbReference>
<keyword evidence="6" id="KW-0443">Lipid metabolism</keyword>
<dbReference type="GO" id="GO:0004721">
    <property type="term" value="F:phosphoprotein phosphatase activity"/>
    <property type="evidence" value="ECO:0007669"/>
    <property type="project" value="UniProtKB-KW"/>
</dbReference>
<dbReference type="Pfam" id="PF00782">
    <property type="entry name" value="DSPc"/>
    <property type="match status" value="1"/>
</dbReference>
<evidence type="ECO:0000259" key="13">
    <source>
        <dbReference type="PROSITE" id="PS50054"/>
    </source>
</evidence>
<keyword evidence="7" id="KW-0594">Phospholipid biosynthesis</keyword>
<organism evidence="15 16">
    <name type="scientific">Solanum commersonii</name>
    <name type="common">Commerson's wild potato</name>
    <name type="synonym">Commerson's nightshade</name>
    <dbReference type="NCBI Taxonomy" id="4109"/>
    <lineage>
        <taxon>Eukaryota</taxon>
        <taxon>Viridiplantae</taxon>
        <taxon>Streptophyta</taxon>
        <taxon>Embryophyta</taxon>
        <taxon>Tracheophyta</taxon>
        <taxon>Spermatophyta</taxon>
        <taxon>Magnoliopsida</taxon>
        <taxon>eudicotyledons</taxon>
        <taxon>Gunneridae</taxon>
        <taxon>Pentapetalae</taxon>
        <taxon>asterids</taxon>
        <taxon>lamiids</taxon>
        <taxon>Solanales</taxon>
        <taxon>Solanaceae</taxon>
        <taxon>Solanoideae</taxon>
        <taxon>Solaneae</taxon>
        <taxon>Solanum</taxon>
    </lineage>
</organism>
<keyword evidence="16" id="KW-1185">Reference proteome</keyword>
<dbReference type="Gene3D" id="3.90.190.10">
    <property type="entry name" value="Protein tyrosine phosphatase superfamily"/>
    <property type="match status" value="1"/>
</dbReference>
<dbReference type="GO" id="GO:0008962">
    <property type="term" value="F:phosphatidylglycerophosphatase activity"/>
    <property type="evidence" value="ECO:0007669"/>
    <property type="project" value="UniProtKB-EC"/>
</dbReference>
<dbReference type="SMART" id="SM00195">
    <property type="entry name" value="DSPc"/>
    <property type="match status" value="1"/>
</dbReference>
<evidence type="ECO:0000313" key="15">
    <source>
        <dbReference type="EMBL" id="KAG5569646.1"/>
    </source>
</evidence>
<keyword evidence="5" id="KW-0904">Protein phosphatase</keyword>
<evidence type="ECO:0000256" key="10">
    <source>
        <dbReference type="ARBA" id="ARBA00024224"/>
    </source>
</evidence>
<dbReference type="InterPro" id="IPR000340">
    <property type="entry name" value="Dual-sp_phosphatase_cat-dom"/>
</dbReference>
<keyword evidence="3" id="KW-0444">Lipid biosynthesis</keyword>
<evidence type="ECO:0000256" key="11">
    <source>
        <dbReference type="ARBA" id="ARBA00050944"/>
    </source>
</evidence>
<dbReference type="GO" id="GO:0008654">
    <property type="term" value="P:phospholipid biosynthetic process"/>
    <property type="evidence" value="ECO:0007669"/>
    <property type="project" value="UniProtKB-KW"/>
</dbReference>
<dbReference type="PROSITE" id="PS00383">
    <property type="entry name" value="TYR_PHOSPHATASE_1"/>
    <property type="match status" value="1"/>
</dbReference>
<keyword evidence="8" id="KW-1208">Phospholipid metabolism</keyword>
<keyword evidence="4" id="KW-0378">Hydrolase</keyword>
<comment type="caution">
    <text evidence="15">The sequence shown here is derived from an EMBL/GenBank/DDBJ whole genome shotgun (WGS) entry which is preliminary data.</text>
</comment>
<evidence type="ECO:0000256" key="6">
    <source>
        <dbReference type="ARBA" id="ARBA00023098"/>
    </source>
</evidence>
<dbReference type="PROSITE" id="PS50054">
    <property type="entry name" value="TYR_PHOSPHATASE_DUAL"/>
    <property type="match status" value="1"/>
</dbReference>
<evidence type="ECO:0000256" key="4">
    <source>
        <dbReference type="ARBA" id="ARBA00022801"/>
    </source>
</evidence>
<dbReference type="InterPro" id="IPR029021">
    <property type="entry name" value="Prot-tyrosine_phosphatase-like"/>
</dbReference>
<comment type="function">
    <text evidence="12">Exhibits phosphatidylglycerophosphate phosphatase activity. Involved in root growth and columella cells organization. May possess protein phosphatase activity.</text>
</comment>
<name>A0A9J5W3D0_SOLCO</name>
<dbReference type="Proteomes" id="UP000824120">
    <property type="component" value="Chromosome 12"/>
</dbReference>
<dbReference type="EC" id="3.1.3.27" evidence="10"/>
<gene>
    <name evidence="15" type="ORF">H5410_059412</name>
</gene>
<dbReference type="InterPro" id="IPR000387">
    <property type="entry name" value="Tyr_Pase_dom"/>
</dbReference>
<evidence type="ECO:0000256" key="12">
    <source>
        <dbReference type="ARBA" id="ARBA00053902"/>
    </source>
</evidence>
<dbReference type="GO" id="GO:0048364">
    <property type="term" value="P:root development"/>
    <property type="evidence" value="ECO:0007669"/>
    <property type="project" value="UniProtKB-ARBA"/>
</dbReference>
<dbReference type="InterPro" id="IPR016130">
    <property type="entry name" value="Tyr_Pase_AS"/>
</dbReference>
<evidence type="ECO:0000256" key="9">
    <source>
        <dbReference type="ARBA" id="ARBA00024192"/>
    </source>
</evidence>
<comment type="pathway">
    <text evidence="1">Lipid metabolism.</text>
</comment>
<comment type="similarity">
    <text evidence="2">Belongs to the protein-tyrosine phosphatase family. Non-receptor class dual specificity subfamily.</text>
</comment>
<protein>
    <recommendedName>
        <fullName evidence="10">phosphatidylglycerophosphatase</fullName>
        <ecNumber evidence="10">3.1.3.27</ecNumber>
    </recommendedName>
</protein>
<feature type="domain" description="Tyrosine specific protein phosphatases" evidence="14">
    <location>
        <begin position="159"/>
        <end position="227"/>
    </location>
</feature>
<dbReference type="EMBL" id="JACXVP010000012">
    <property type="protein sequence ID" value="KAG5569646.1"/>
    <property type="molecule type" value="Genomic_DNA"/>
</dbReference>
<dbReference type="InterPro" id="IPR044596">
    <property type="entry name" value="PTPMT1-like"/>
</dbReference>
<sequence length="325" mass="36132">MKIVELDGSLIEGDGKCVNTERGVIVGVDAKRVLVGAGARILFYPTLLYNVFRNKIQSEFRWWDQIDQKIRCRKLLDLPKNAAVFADRCLPDNAGERFLLLGAVPFPSDVPRLKQLGVGGVITLNEPYETLVPSSLYHAHGIDHLVIPTRDYLFAPSFVDINRAVDFIHRNASCGLTTYVHCKAGRGRSTTVVLCYLVEYKHMTPAAALEFVRSRRPRVLLAPSQWKAVQGFKQQRMASSPLSSDAVLITKADLEGYHSSSDDSHGKELALVPRIRKNTTNDSSIILPLCVTESIQQLWTYHQATDRGTCLLTAAHSTAELPCTE</sequence>
<evidence type="ECO:0000256" key="3">
    <source>
        <dbReference type="ARBA" id="ARBA00022516"/>
    </source>
</evidence>
<evidence type="ECO:0000256" key="8">
    <source>
        <dbReference type="ARBA" id="ARBA00023264"/>
    </source>
</evidence>
<dbReference type="FunFam" id="3.90.190.10:FF:000051">
    <property type="entry name" value="Dual specificity phosphatase domain protein"/>
    <property type="match status" value="1"/>
</dbReference>
<dbReference type="PROSITE" id="PS50056">
    <property type="entry name" value="TYR_PHOSPHATASE_2"/>
    <property type="match status" value="1"/>
</dbReference>
<accession>A0A9J5W3D0</accession>
<evidence type="ECO:0000256" key="1">
    <source>
        <dbReference type="ARBA" id="ARBA00005189"/>
    </source>
</evidence>
<dbReference type="PANTHER" id="PTHR46274:SF6">
    <property type="entry name" value="TYR_PHOSPHATASE_2 DOMAIN-CONTAINING PROTEIN"/>
    <property type="match status" value="1"/>
</dbReference>
<evidence type="ECO:0000256" key="5">
    <source>
        <dbReference type="ARBA" id="ARBA00022912"/>
    </source>
</evidence>
<evidence type="ECO:0000256" key="2">
    <source>
        <dbReference type="ARBA" id="ARBA00008601"/>
    </source>
</evidence>
<dbReference type="CDD" id="cd14524">
    <property type="entry name" value="PTPMT1"/>
    <property type="match status" value="1"/>
</dbReference>
<reference evidence="15 16" key="1">
    <citation type="submission" date="2020-09" db="EMBL/GenBank/DDBJ databases">
        <title>De no assembly of potato wild relative species, Solanum commersonii.</title>
        <authorList>
            <person name="Cho K."/>
        </authorList>
    </citation>
    <scope>NUCLEOTIDE SEQUENCE [LARGE SCALE GENOMIC DNA]</scope>
    <source>
        <strain evidence="15">LZ3.2</strain>
        <tissue evidence="15">Leaf</tissue>
    </source>
</reference>
<evidence type="ECO:0000256" key="7">
    <source>
        <dbReference type="ARBA" id="ARBA00023209"/>
    </source>
</evidence>
<evidence type="ECO:0000313" key="16">
    <source>
        <dbReference type="Proteomes" id="UP000824120"/>
    </source>
</evidence>
<feature type="domain" description="Tyrosine-protein phosphatase" evidence="13">
    <location>
        <begin position="90"/>
        <end position="238"/>
    </location>
</feature>